<dbReference type="GO" id="GO:0006094">
    <property type="term" value="P:gluconeogenesis"/>
    <property type="evidence" value="ECO:0007669"/>
    <property type="project" value="UniProtKB-UniRule"/>
</dbReference>
<name>A0A8J3I3N0_9CHLR</name>
<evidence type="ECO:0000313" key="11">
    <source>
        <dbReference type="EMBL" id="GHO44259.1"/>
    </source>
</evidence>
<evidence type="ECO:0000256" key="3">
    <source>
        <dbReference type="ARBA" id="ARBA00011940"/>
    </source>
</evidence>
<evidence type="ECO:0000256" key="9">
    <source>
        <dbReference type="HAMAP-Rule" id="MF_00147"/>
    </source>
</evidence>
<dbReference type="NCBIfam" id="TIGR00419">
    <property type="entry name" value="tim"/>
    <property type="match status" value="1"/>
</dbReference>
<dbReference type="InterPro" id="IPR013785">
    <property type="entry name" value="Aldolase_TIM"/>
</dbReference>
<evidence type="ECO:0000313" key="12">
    <source>
        <dbReference type="Proteomes" id="UP000612362"/>
    </source>
</evidence>
<feature type="active site" description="Proton acceptor" evidence="9">
    <location>
        <position position="182"/>
    </location>
</feature>
<evidence type="ECO:0000256" key="7">
    <source>
        <dbReference type="ARBA" id="ARBA00023152"/>
    </source>
</evidence>
<sequence length="270" mass="29098">MTTPPAKRTAIIAGNWKMNYGPQQAASFVGEILPALSEALQSQDSVLCILCPPAISLAAVHAILNIPDASATPYIELGAQNMYFEEKGAYTGEISPLMVRELCTTVILGHSERRMYFGESDELVNKKTLSALNHQLRPIVCIGENLQQYEAGETDHVLSAQLRGSLAHLTIEQAREVVIAYEPIWAIGTGNAATAEIAGKVIHHIRQEYQSMYGAEAASAVRILYGGSVTSNNIAEFMAHPDIDGALVGGASLKPDFVDIVRHTVKSIAQ</sequence>
<dbReference type="UniPathway" id="UPA00138"/>
<dbReference type="InterPro" id="IPR000652">
    <property type="entry name" value="Triosephosphate_isomerase"/>
</dbReference>
<accession>A0A8J3I3N0</accession>
<dbReference type="EC" id="5.3.1.1" evidence="3 9"/>
<dbReference type="HAMAP" id="MF_00147_B">
    <property type="entry name" value="TIM_B"/>
    <property type="match status" value="1"/>
</dbReference>
<feature type="binding site" evidence="9">
    <location>
        <begin position="15"/>
        <end position="17"/>
    </location>
    <ligand>
        <name>substrate</name>
    </ligand>
</feature>
<dbReference type="Gene3D" id="3.20.20.70">
    <property type="entry name" value="Aldolase class I"/>
    <property type="match status" value="1"/>
</dbReference>
<comment type="pathway">
    <text evidence="9 10">Carbohydrate biosynthesis; gluconeogenesis.</text>
</comment>
<evidence type="ECO:0000256" key="5">
    <source>
        <dbReference type="ARBA" id="ARBA00022432"/>
    </source>
</evidence>
<feature type="binding site" evidence="9">
    <location>
        <begin position="249"/>
        <end position="250"/>
    </location>
    <ligand>
        <name>substrate</name>
    </ligand>
</feature>
<comment type="caution">
    <text evidence="11">The sequence shown here is derived from an EMBL/GenBank/DDBJ whole genome shotgun (WGS) entry which is preliminary data.</text>
</comment>
<dbReference type="PANTHER" id="PTHR21139:SF42">
    <property type="entry name" value="TRIOSEPHOSPHATE ISOMERASE"/>
    <property type="match status" value="1"/>
</dbReference>
<feature type="binding site" evidence="9">
    <location>
        <position position="228"/>
    </location>
    <ligand>
        <name>substrate</name>
    </ligand>
</feature>
<keyword evidence="12" id="KW-1185">Reference proteome</keyword>
<dbReference type="UniPathway" id="UPA00109">
    <property type="reaction ID" value="UER00189"/>
</dbReference>
<evidence type="ECO:0000256" key="4">
    <source>
        <dbReference type="ARBA" id="ARBA00019397"/>
    </source>
</evidence>
<dbReference type="RefSeq" id="WP_220193668.1">
    <property type="nucleotide sequence ID" value="NZ_BNJF01000001.1"/>
</dbReference>
<evidence type="ECO:0000256" key="6">
    <source>
        <dbReference type="ARBA" id="ARBA00022490"/>
    </source>
</evidence>
<dbReference type="PANTHER" id="PTHR21139">
    <property type="entry name" value="TRIOSEPHOSPHATE ISOMERASE"/>
    <property type="match status" value="1"/>
</dbReference>
<organism evidence="11 12">
    <name type="scientific">Ktedonospora formicarum</name>
    <dbReference type="NCBI Taxonomy" id="2778364"/>
    <lineage>
        <taxon>Bacteria</taxon>
        <taxon>Bacillati</taxon>
        <taxon>Chloroflexota</taxon>
        <taxon>Ktedonobacteria</taxon>
        <taxon>Ktedonobacterales</taxon>
        <taxon>Ktedonobacteraceae</taxon>
        <taxon>Ktedonospora</taxon>
    </lineage>
</organism>
<dbReference type="InterPro" id="IPR035990">
    <property type="entry name" value="TIM_sf"/>
</dbReference>
<comment type="pathway">
    <text evidence="1 9 10">Carbohydrate degradation; glycolysis; D-glyceraldehyde 3-phosphate from glycerone phosphate: step 1/1.</text>
</comment>
<feature type="active site" description="Electrophile" evidence="9">
    <location>
        <position position="110"/>
    </location>
</feature>
<gene>
    <name evidence="9 11" type="primary">tpiA</name>
    <name evidence="11" type="ORF">KSX_24220</name>
</gene>
<dbReference type="Proteomes" id="UP000612362">
    <property type="component" value="Unassembled WGS sequence"/>
</dbReference>
<dbReference type="CDD" id="cd00311">
    <property type="entry name" value="TIM"/>
    <property type="match status" value="1"/>
</dbReference>
<dbReference type="GO" id="GO:0005829">
    <property type="term" value="C:cytosol"/>
    <property type="evidence" value="ECO:0007669"/>
    <property type="project" value="TreeGrafter"/>
</dbReference>
<dbReference type="GO" id="GO:0046166">
    <property type="term" value="P:glyceraldehyde-3-phosphate biosynthetic process"/>
    <property type="evidence" value="ECO:0007669"/>
    <property type="project" value="TreeGrafter"/>
</dbReference>
<comment type="function">
    <text evidence="9">Involved in the gluconeogenesis. Catalyzes stereospecifically the conversion of dihydroxyacetone phosphate (DHAP) to D-glyceraldehyde-3-phosphate (G3P).</text>
</comment>
<keyword evidence="7 9" id="KW-0324">Glycolysis</keyword>
<dbReference type="SUPFAM" id="SSF51351">
    <property type="entry name" value="Triosephosphate isomerase (TIM)"/>
    <property type="match status" value="1"/>
</dbReference>
<evidence type="ECO:0000256" key="8">
    <source>
        <dbReference type="ARBA" id="ARBA00023235"/>
    </source>
</evidence>
<dbReference type="GO" id="GO:0006096">
    <property type="term" value="P:glycolytic process"/>
    <property type="evidence" value="ECO:0007669"/>
    <property type="project" value="UniProtKB-UniRule"/>
</dbReference>
<comment type="catalytic activity">
    <reaction evidence="9 10">
        <text>D-glyceraldehyde 3-phosphate = dihydroxyacetone phosphate</text>
        <dbReference type="Rhea" id="RHEA:18585"/>
        <dbReference type="ChEBI" id="CHEBI:57642"/>
        <dbReference type="ChEBI" id="CHEBI:59776"/>
        <dbReference type="EC" id="5.3.1.1"/>
    </reaction>
</comment>
<proteinExistence type="inferred from homology"/>
<dbReference type="PROSITE" id="PS00171">
    <property type="entry name" value="TIM_1"/>
    <property type="match status" value="1"/>
</dbReference>
<comment type="subunit">
    <text evidence="9 10">Homodimer.</text>
</comment>
<evidence type="ECO:0000256" key="10">
    <source>
        <dbReference type="RuleBase" id="RU363013"/>
    </source>
</evidence>
<comment type="similarity">
    <text evidence="2 9 10">Belongs to the triosephosphate isomerase family.</text>
</comment>
<reference evidence="11" key="1">
    <citation type="submission" date="2020-10" db="EMBL/GenBank/DDBJ databases">
        <title>Taxonomic study of unclassified bacteria belonging to the class Ktedonobacteria.</title>
        <authorList>
            <person name="Yabe S."/>
            <person name="Wang C.M."/>
            <person name="Zheng Y."/>
            <person name="Sakai Y."/>
            <person name="Cavaletti L."/>
            <person name="Monciardini P."/>
            <person name="Donadio S."/>
        </authorList>
    </citation>
    <scope>NUCLEOTIDE SEQUENCE</scope>
    <source>
        <strain evidence="11">SOSP1-1</strain>
    </source>
</reference>
<feature type="binding site" evidence="9">
    <location>
        <position position="188"/>
    </location>
    <ligand>
        <name>substrate</name>
    </ligand>
</feature>
<dbReference type="PROSITE" id="PS51440">
    <property type="entry name" value="TIM_2"/>
    <property type="match status" value="1"/>
</dbReference>
<keyword evidence="8 9" id="KW-0413">Isomerase</keyword>
<dbReference type="EMBL" id="BNJF01000001">
    <property type="protein sequence ID" value="GHO44259.1"/>
    <property type="molecule type" value="Genomic_DNA"/>
</dbReference>
<comment type="subcellular location">
    <subcellularLocation>
        <location evidence="9 10">Cytoplasm</location>
    </subcellularLocation>
</comment>
<dbReference type="FunFam" id="3.20.20.70:FF:000016">
    <property type="entry name" value="Triosephosphate isomerase"/>
    <property type="match status" value="1"/>
</dbReference>
<dbReference type="AlphaFoldDB" id="A0A8J3I3N0"/>
<dbReference type="GO" id="GO:0019563">
    <property type="term" value="P:glycerol catabolic process"/>
    <property type="evidence" value="ECO:0007669"/>
    <property type="project" value="TreeGrafter"/>
</dbReference>
<dbReference type="InterPro" id="IPR022896">
    <property type="entry name" value="TrioseP_Isoase_bac/euk"/>
</dbReference>
<keyword evidence="6 9" id="KW-0963">Cytoplasm</keyword>
<dbReference type="InterPro" id="IPR020861">
    <property type="entry name" value="Triosephosphate_isomerase_AS"/>
</dbReference>
<dbReference type="GO" id="GO:0004807">
    <property type="term" value="F:triose-phosphate isomerase activity"/>
    <property type="evidence" value="ECO:0007669"/>
    <property type="project" value="UniProtKB-UniRule"/>
</dbReference>
<evidence type="ECO:0000256" key="2">
    <source>
        <dbReference type="ARBA" id="ARBA00007422"/>
    </source>
</evidence>
<protein>
    <recommendedName>
        <fullName evidence="4 9">Triosephosphate isomerase</fullName>
        <shortName evidence="9">TIM</shortName>
        <shortName evidence="9">TPI</shortName>
        <ecNumber evidence="3 9">5.3.1.1</ecNumber>
    </recommendedName>
    <alternativeName>
        <fullName evidence="9">Triose-phosphate isomerase</fullName>
    </alternativeName>
</protein>
<evidence type="ECO:0000256" key="1">
    <source>
        <dbReference type="ARBA" id="ARBA00004680"/>
    </source>
</evidence>
<dbReference type="Pfam" id="PF00121">
    <property type="entry name" value="TIM"/>
    <property type="match status" value="1"/>
</dbReference>
<keyword evidence="5 9" id="KW-0312">Gluconeogenesis</keyword>